<gene>
    <name evidence="2" type="ORF">NQ317_018628</name>
</gene>
<proteinExistence type="predicted"/>
<reference evidence="2" key="1">
    <citation type="journal article" date="2023" name="Insect Mol. Biol.">
        <title>Genome sequencing provides insights into the evolution of gene families encoding plant cell wall-degrading enzymes in longhorned beetles.</title>
        <authorList>
            <person name="Shin N.R."/>
            <person name="Okamura Y."/>
            <person name="Kirsch R."/>
            <person name="Pauchet Y."/>
        </authorList>
    </citation>
    <scope>NUCLEOTIDE SEQUENCE</scope>
    <source>
        <strain evidence="2">MMC_N1</strain>
    </source>
</reference>
<name>A0ABQ9J2Y6_9CUCU</name>
<comment type="caution">
    <text evidence="2">The sequence shown here is derived from an EMBL/GenBank/DDBJ whole genome shotgun (WGS) entry which is preliminary data.</text>
</comment>
<feature type="compositionally biased region" description="Basic residues" evidence="1">
    <location>
        <begin position="1"/>
        <end position="19"/>
    </location>
</feature>
<organism evidence="2 3">
    <name type="scientific">Molorchus minor</name>
    <dbReference type="NCBI Taxonomy" id="1323400"/>
    <lineage>
        <taxon>Eukaryota</taxon>
        <taxon>Metazoa</taxon>
        <taxon>Ecdysozoa</taxon>
        <taxon>Arthropoda</taxon>
        <taxon>Hexapoda</taxon>
        <taxon>Insecta</taxon>
        <taxon>Pterygota</taxon>
        <taxon>Neoptera</taxon>
        <taxon>Endopterygota</taxon>
        <taxon>Coleoptera</taxon>
        <taxon>Polyphaga</taxon>
        <taxon>Cucujiformia</taxon>
        <taxon>Chrysomeloidea</taxon>
        <taxon>Cerambycidae</taxon>
        <taxon>Lamiinae</taxon>
        <taxon>Monochamini</taxon>
        <taxon>Molorchus</taxon>
    </lineage>
</organism>
<evidence type="ECO:0000256" key="1">
    <source>
        <dbReference type="SAM" id="MobiDB-lite"/>
    </source>
</evidence>
<feature type="region of interest" description="Disordered" evidence="1">
    <location>
        <begin position="1"/>
        <end position="36"/>
    </location>
</feature>
<accession>A0ABQ9J2Y6</accession>
<dbReference type="Proteomes" id="UP001162164">
    <property type="component" value="Unassembled WGS sequence"/>
</dbReference>
<sequence>MMNTKKLLKKTKSDRKTKPVRLPSLRIPNPQKGSSGGRICWRIRRIGTMWYMFRKALGSPHVILPTHVLFELSEDTFDGEKSNIQV</sequence>
<evidence type="ECO:0000313" key="2">
    <source>
        <dbReference type="EMBL" id="KAJ8972294.1"/>
    </source>
</evidence>
<dbReference type="EMBL" id="JAPWTJ010001365">
    <property type="protein sequence ID" value="KAJ8972294.1"/>
    <property type="molecule type" value="Genomic_DNA"/>
</dbReference>
<keyword evidence="3" id="KW-1185">Reference proteome</keyword>
<evidence type="ECO:0000313" key="3">
    <source>
        <dbReference type="Proteomes" id="UP001162164"/>
    </source>
</evidence>
<protein>
    <submittedName>
        <fullName evidence="2">Uncharacterized protein</fullName>
    </submittedName>
</protein>